<feature type="signal peptide" evidence="1">
    <location>
        <begin position="1"/>
        <end position="18"/>
    </location>
</feature>
<keyword evidence="3" id="KW-1185">Reference proteome</keyword>
<evidence type="ECO:0000256" key="1">
    <source>
        <dbReference type="SAM" id="SignalP"/>
    </source>
</evidence>
<dbReference type="Proteomes" id="UP001330434">
    <property type="component" value="Chromosome"/>
</dbReference>
<gene>
    <name evidence="2" type="ORF">Bealeia1_01707</name>
</gene>
<feature type="chain" id="PRO_5045230960" evidence="1">
    <location>
        <begin position="19"/>
        <end position="114"/>
    </location>
</feature>
<reference evidence="2 3" key="1">
    <citation type="journal article" date="2024" name="Environ. Microbiol.">
        <title>Novel evolutionary insights on the interactions of the Holosporales (Alphaproteobacteria) with eukaryotic hosts from comparative genomics.</title>
        <authorList>
            <person name="Giovannini M."/>
            <person name="Petroni G."/>
            <person name="Castelli M."/>
        </authorList>
    </citation>
    <scope>NUCLEOTIDE SEQUENCE [LARGE SCALE GENOMIC DNA]</scope>
    <source>
        <strain evidence="2 3">US_Bl 15I1</strain>
    </source>
</reference>
<evidence type="ECO:0000313" key="3">
    <source>
        <dbReference type="Proteomes" id="UP001330434"/>
    </source>
</evidence>
<accession>A0ABZ2C7K4</accession>
<dbReference type="RefSeq" id="WP_331256233.1">
    <property type="nucleotide sequence ID" value="NZ_CP133270.1"/>
</dbReference>
<keyword evidence="1" id="KW-0732">Signal</keyword>
<proteinExistence type="predicted"/>
<name>A0ABZ2C7K4_9PROT</name>
<protein>
    <submittedName>
        <fullName evidence="2">Uncharacterized protein</fullName>
    </submittedName>
</protein>
<sequence>MKLYTVLLALTLPFGLFAKDAPTLKLIKGKIPEIQSALKSKDHPYVEIEGTRYKVLHGEEGPVIEDFFNGEFAEYWLYRVQETQPGVIKYIAKDKHTHVRGSFYLKEVKGKSGE</sequence>
<evidence type="ECO:0000313" key="2">
    <source>
        <dbReference type="EMBL" id="WVX67498.1"/>
    </source>
</evidence>
<dbReference type="EMBL" id="CP133270">
    <property type="protein sequence ID" value="WVX67498.1"/>
    <property type="molecule type" value="Genomic_DNA"/>
</dbReference>
<organism evidence="2 3">
    <name type="scientific">Candidatus Bealeia paramacronuclearis</name>
    <dbReference type="NCBI Taxonomy" id="1921001"/>
    <lineage>
        <taxon>Bacteria</taxon>
        <taxon>Pseudomonadati</taxon>
        <taxon>Pseudomonadota</taxon>
        <taxon>Alphaproteobacteria</taxon>
        <taxon>Holosporales</taxon>
        <taxon>Holosporaceae</taxon>
        <taxon>Candidatus Bealeia</taxon>
    </lineage>
</organism>